<dbReference type="STRING" id="1051891.A0A0C3QHJ8"/>
<name>A0A0C3QHJ8_9AGAM</name>
<dbReference type="EMBL" id="KN823030">
    <property type="protein sequence ID" value="KIO26081.1"/>
    <property type="molecule type" value="Genomic_DNA"/>
</dbReference>
<feature type="compositionally biased region" description="Basic and acidic residues" evidence="1">
    <location>
        <begin position="32"/>
        <end position="46"/>
    </location>
</feature>
<evidence type="ECO:0000313" key="4">
    <source>
        <dbReference type="Proteomes" id="UP000054248"/>
    </source>
</evidence>
<reference evidence="4" key="2">
    <citation type="submission" date="2015-01" db="EMBL/GenBank/DDBJ databases">
        <title>Evolutionary Origins and Diversification of the Mycorrhizal Mutualists.</title>
        <authorList>
            <consortium name="DOE Joint Genome Institute"/>
            <consortium name="Mycorrhizal Genomics Consortium"/>
            <person name="Kohler A."/>
            <person name="Kuo A."/>
            <person name="Nagy L.G."/>
            <person name="Floudas D."/>
            <person name="Copeland A."/>
            <person name="Barry K.W."/>
            <person name="Cichocki N."/>
            <person name="Veneault-Fourrey C."/>
            <person name="LaButti K."/>
            <person name="Lindquist E.A."/>
            <person name="Lipzen A."/>
            <person name="Lundell T."/>
            <person name="Morin E."/>
            <person name="Murat C."/>
            <person name="Riley R."/>
            <person name="Ohm R."/>
            <person name="Sun H."/>
            <person name="Tunlid A."/>
            <person name="Henrissat B."/>
            <person name="Grigoriev I.V."/>
            <person name="Hibbett D.S."/>
            <person name="Martin F."/>
        </authorList>
    </citation>
    <scope>NUCLEOTIDE SEQUENCE [LARGE SCALE GENOMIC DNA]</scope>
    <source>
        <strain evidence="4">MUT 4182</strain>
    </source>
</reference>
<dbReference type="AlphaFoldDB" id="A0A0C3QHJ8"/>
<gene>
    <name evidence="3" type="ORF">M407DRAFT_8060</name>
</gene>
<evidence type="ECO:0000256" key="2">
    <source>
        <dbReference type="SAM" id="Phobius"/>
    </source>
</evidence>
<keyword evidence="2" id="KW-1133">Transmembrane helix</keyword>
<evidence type="ECO:0000256" key="1">
    <source>
        <dbReference type="SAM" id="MobiDB-lite"/>
    </source>
</evidence>
<evidence type="ECO:0000313" key="3">
    <source>
        <dbReference type="EMBL" id="KIO26081.1"/>
    </source>
</evidence>
<proteinExistence type="predicted"/>
<keyword evidence="4" id="KW-1185">Reference proteome</keyword>
<dbReference type="Proteomes" id="UP000054248">
    <property type="component" value="Unassembled WGS sequence"/>
</dbReference>
<keyword evidence="2" id="KW-0472">Membrane</keyword>
<accession>A0A0C3QHJ8</accession>
<keyword evidence="2" id="KW-0812">Transmembrane</keyword>
<protein>
    <submittedName>
        <fullName evidence="3">Uncharacterized protein</fullName>
    </submittedName>
</protein>
<feature type="transmembrane region" description="Helical" evidence="2">
    <location>
        <begin position="57"/>
        <end position="83"/>
    </location>
</feature>
<organism evidence="3 4">
    <name type="scientific">Tulasnella calospora MUT 4182</name>
    <dbReference type="NCBI Taxonomy" id="1051891"/>
    <lineage>
        <taxon>Eukaryota</taxon>
        <taxon>Fungi</taxon>
        <taxon>Dikarya</taxon>
        <taxon>Basidiomycota</taxon>
        <taxon>Agaricomycotina</taxon>
        <taxon>Agaricomycetes</taxon>
        <taxon>Cantharellales</taxon>
        <taxon>Tulasnellaceae</taxon>
        <taxon>Tulasnella</taxon>
    </lineage>
</organism>
<feature type="region of interest" description="Disordered" evidence="1">
    <location>
        <begin position="1"/>
        <end position="46"/>
    </location>
</feature>
<sequence>MDPPASPHADEHTALRRSSVSSATVALTGPPNKEDNHHSSISESELRITNDNPRGKLLGFLPTVFILLITLGFAFLILGWLLARQYEPMQGGTGLSAAVRNGSFIVHEGGAPAAGQKIMINRLRVLTFSALVNWLSSSLGPCLLHDNGWCILYPEVVESGYLAIANRSNSKFQVITLADASDAAIIVPGAGVDLSSTAFTAQTFSARAQCRSLNHDCKVGKSGERSSCRRAGYPGLPYFEPRSKPRIVDNYIFGVVNGQQAGANWKLGPQELKDGGRTTNPVNLALQMRWKTQRNWHTENLAVGRPDAAVDTTPIPYLTLYAGCNVTFSNVTAQYVPMNNAWKILLEEKSSDNFTSVMWAPTVWQIGTDRLASEMMTIAMTEMRPNVTAALNQYLARVMLGITVGMFQPTEATDVKQTDARRSVADSTVDMVYDGNGPDARLSIGFQGRGGFGLRKRGNGRRVLDE</sequence>
<dbReference type="HOGENOM" id="CLU_014701_0_0_1"/>
<dbReference type="OrthoDB" id="3357029at2759"/>
<feature type="compositionally biased region" description="Polar residues" evidence="1">
    <location>
        <begin position="16"/>
        <end position="25"/>
    </location>
</feature>
<reference evidence="3 4" key="1">
    <citation type="submission" date="2014-04" db="EMBL/GenBank/DDBJ databases">
        <authorList>
            <consortium name="DOE Joint Genome Institute"/>
            <person name="Kuo A."/>
            <person name="Girlanda M."/>
            <person name="Perotto S."/>
            <person name="Kohler A."/>
            <person name="Nagy L.G."/>
            <person name="Floudas D."/>
            <person name="Copeland A."/>
            <person name="Barry K.W."/>
            <person name="Cichocki N."/>
            <person name="Veneault-Fourrey C."/>
            <person name="LaButti K."/>
            <person name="Lindquist E.A."/>
            <person name="Lipzen A."/>
            <person name="Lundell T."/>
            <person name="Morin E."/>
            <person name="Murat C."/>
            <person name="Sun H."/>
            <person name="Tunlid A."/>
            <person name="Henrissat B."/>
            <person name="Grigoriev I.V."/>
            <person name="Hibbett D.S."/>
            <person name="Martin F."/>
            <person name="Nordberg H.P."/>
            <person name="Cantor M.N."/>
            <person name="Hua S.X."/>
        </authorList>
    </citation>
    <scope>NUCLEOTIDE SEQUENCE [LARGE SCALE GENOMIC DNA]</scope>
    <source>
        <strain evidence="3 4">MUT 4182</strain>
    </source>
</reference>